<accession>A0A0G4H1T8</accession>
<dbReference type="OrthoDB" id="10251744at2759"/>
<dbReference type="InParanoid" id="A0A0G4H1T8"/>
<keyword evidence="3" id="KW-1185">Reference proteome</keyword>
<dbReference type="Gene3D" id="1.20.58.2050">
    <property type="match status" value="1"/>
</dbReference>
<evidence type="ECO:0000313" key="2">
    <source>
        <dbReference type="EMBL" id="CEM37591.1"/>
    </source>
</evidence>
<evidence type="ECO:0000313" key="3">
    <source>
        <dbReference type="Proteomes" id="UP000041254"/>
    </source>
</evidence>
<dbReference type="GO" id="GO:0000811">
    <property type="term" value="C:GINS complex"/>
    <property type="evidence" value="ECO:0007669"/>
    <property type="project" value="TreeGrafter"/>
</dbReference>
<sequence>MNEEDSDYWNTHQILWQKERMPLFPLEDIPGLGWMDVASAKADSVLREETRVVVPQYQALRLACELSDLFELDDIYAFCPEHIRKKLEIDAMSVRLADVNPHFFLTVLGILALKDQEELDDHDIAVKQTVREALTKRLQTISRRALSTGEATVSYSRAGGRGRRAGAAPRGNQGDERDVLSAAYHDATNLLPKLTDTEHALYQWGNSEMRAFREWRETLGTTVGVRAHPLVAQAAEERRMRAAREQRRRGVKRQRPL</sequence>
<evidence type="ECO:0000256" key="1">
    <source>
        <dbReference type="SAM" id="MobiDB-lite"/>
    </source>
</evidence>
<proteinExistence type="predicted"/>
<feature type="compositionally biased region" description="Basic residues" evidence="1">
    <location>
        <begin position="246"/>
        <end position="257"/>
    </location>
</feature>
<dbReference type="PANTHER" id="PTHR22768">
    <property type="entry name" value="DNA REPLICATION COMPLEX GINS PROTEIN PSF3"/>
    <property type="match status" value="1"/>
</dbReference>
<feature type="region of interest" description="Disordered" evidence="1">
    <location>
        <begin position="237"/>
        <end position="257"/>
    </location>
</feature>
<evidence type="ECO:0008006" key="4">
    <source>
        <dbReference type="Google" id="ProtNLM"/>
    </source>
</evidence>
<dbReference type="AlphaFoldDB" id="A0A0G4H1T8"/>
<dbReference type="Proteomes" id="UP000041254">
    <property type="component" value="Unassembled WGS sequence"/>
</dbReference>
<organism evidence="2 3">
    <name type="scientific">Vitrella brassicaformis (strain CCMP3155)</name>
    <dbReference type="NCBI Taxonomy" id="1169540"/>
    <lineage>
        <taxon>Eukaryota</taxon>
        <taxon>Sar</taxon>
        <taxon>Alveolata</taxon>
        <taxon>Colpodellida</taxon>
        <taxon>Vitrellaceae</taxon>
        <taxon>Vitrella</taxon>
    </lineage>
</organism>
<dbReference type="PANTHER" id="PTHR22768:SF0">
    <property type="entry name" value="DNA REPLICATION COMPLEX GINS PROTEIN PSF3"/>
    <property type="match status" value="1"/>
</dbReference>
<dbReference type="EMBL" id="CDMY01000947">
    <property type="protein sequence ID" value="CEM37591.1"/>
    <property type="molecule type" value="Genomic_DNA"/>
</dbReference>
<gene>
    <name evidence="2" type="ORF">Vbra_19305</name>
</gene>
<dbReference type="SUPFAM" id="SSF158573">
    <property type="entry name" value="GINS helical bundle-like"/>
    <property type="match status" value="1"/>
</dbReference>
<dbReference type="GO" id="GO:1902975">
    <property type="term" value="P:mitotic DNA replication initiation"/>
    <property type="evidence" value="ECO:0007669"/>
    <property type="project" value="TreeGrafter"/>
</dbReference>
<dbReference type="InterPro" id="IPR038437">
    <property type="entry name" value="GINS_Psf3_sf"/>
</dbReference>
<dbReference type="VEuPathDB" id="CryptoDB:Vbra_19305"/>
<dbReference type="InterPro" id="IPR036224">
    <property type="entry name" value="GINS_bundle-like_dom_sf"/>
</dbReference>
<dbReference type="InterPro" id="IPR010492">
    <property type="entry name" value="GINS_Psf3"/>
</dbReference>
<feature type="region of interest" description="Disordered" evidence="1">
    <location>
        <begin position="152"/>
        <end position="175"/>
    </location>
</feature>
<reference evidence="2 3" key="1">
    <citation type="submission" date="2014-11" db="EMBL/GenBank/DDBJ databases">
        <authorList>
            <person name="Zhu J."/>
            <person name="Qi W."/>
            <person name="Song R."/>
        </authorList>
    </citation>
    <scope>NUCLEOTIDE SEQUENCE [LARGE SCALE GENOMIC DNA]</scope>
</reference>
<protein>
    <recommendedName>
        <fullName evidence="4">GINS subunit domain-containing protein</fullName>
    </recommendedName>
</protein>
<name>A0A0G4H1T8_VITBC</name>